<dbReference type="EMBL" id="JH658841">
    <property type="protein sequence ID" value="EXL78087.1"/>
    <property type="molecule type" value="Genomic_DNA"/>
</dbReference>
<feature type="compositionally biased region" description="Polar residues" evidence="2">
    <location>
        <begin position="52"/>
        <end position="63"/>
    </location>
</feature>
<keyword evidence="1" id="KW-0175">Coiled coil</keyword>
<dbReference type="Proteomes" id="UP000030676">
    <property type="component" value="Unassembled WGS sequence"/>
</dbReference>
<evidence type="ECO:0000256" key="1">
    <source>
        <dbReference type="SAM" id="Coils"/>
    </source>
</evidence>
<reference evidence="3" key="2">
    <citation type="submission" date="2012-05" db="EMBL/GenBank/DDBJ databases">
        <title>The Genome Annotation of Fusarium oxysporum PHW808.</title>
        <authorList>
            <consortium name="The Broad Institute Genomics Platform"/>
            <person name="Ma L.-J."/>
            <person name="Corby-Kistler H."/>
            <person name="Broz K."/>
            <person name="Gale L.R."/>
            <person name="Jonkers W."/>
            <person name="O'Donnell K."/>
            <person name="Ploetz R."/>
            <person name="Steinberg C."/>
            <person name="Schwartz D.C."/>
            <person name="VanEtten H."/>
            <person name="Zhou S."/>
            <person name="Young S.K."/>
            <person name="Zeng Q."/>
            <person name="Gargeya S."/>
            <person name="Fitzgerald M."/>
            <person name="Abouelleil A."/>
            <person name="Alvarado L."/>
            <person name="Chapman S.B."/>
            <person name="Gainer-Dewar J."/>
            <person name="Goldberg J."/>
            <person name="Griggs A."/>
            <person name="Gujja S."/>
            <person name="Hansen M."/>
            <person name="Howarth C."/>
            <person name="Imamovic A."/>
            <person name="Ireland A."/>
            <person name="Larimer J."/>
            <person name="McCowan C."/>
            <person name="Murphy C."/>
            <person name="Pearson M."/>
            <person name="Poon T.W."/>
            <person name="Priest M."/>
            <person name="Roberts A."/>
            <person name="Saif S."/>
            <person name="Shea T."/>
            <person name="Sykes S."/>
            <person name="Wortman J."/>
            <person name="Nusbaum C."/>
            <person name="Birren B."/>
        </authorList>
    </citation>
    <scope>NUCLEOTIDE SEQUENCE</scope>
    <source>
        <strain evidence="3">54008</strain>
    </source>
</reference>
<dbReference type="AlphaFoldDB" id="X0HNQ5"/>
<proteinExistence type="predicted"/>
<reference evidence="3" key="1">
    <citation type="submission" date="2011-11" db="EMBL/GenBank/DDBJ databases">
        <title>The Genome Sequence of Fusarium oxysporum PHW808.</title>
        <authorList>
            <consortium name="The Broad Institute Genome Sequencing Platform"/>
            <person name="Ma L.-J."/>
            <person name="Gale L.R."/>
            <person name="Schwartz D.C."/>
            <person name="Zhou S."/>
            <person name="Corby-Kistler H."/>
            <person name="Young S.K."/>
            <person name="Zeng Q."/>
            <person name="Gargeya S."/>
            <person name="Fitzgerald M."/>
            <person name="Haas B."/>
            <person name="Abouelleil A."/>
            <person name="Alvarado L."/>
            <person name="Arachchi H.M."/>
            <person name="Berlin A."/>
            <person name="Brown A."/>
            <person name="Chapman S.B."/>
            <person name="Chen Z."/>
            <person name="Dunbar C."/>
            <person name="Freedman E."/>
            <person name="Gearin G."/>
            <person name="Goldberg J."/>
            <person name="Griggs A."/>
            <person name="Gujja S."/>
            <person name="Heiman D."/>
            <person name="Howarth C."/>
            <person name="Larson L."/>
            <person name="Lui A."/>
            <person name="MacDonald P.J.P."/>
            <person name="Montmayeur A."/>
            <person name="Murphy C."/>
            <person name="Neiman D."/>
            <person name="Pearson M."/>
            <person name="Priest M."/>
            <person name="Roberts A."/>
            <person name="Saif S."/>
            <person name="Shea T."/>
            <person name="Shenoy N."/>
            <person name="Sisk P."/>
            <person name="Stolte C."/>
            <person name="Sykes S."/>
            <person name="Wortman J."/>
            <person name="Nusbaum C."/>
            <person name="Birren B."/>
        </authorList>
    </citation>
    <scope>NUCLEOTIDE SEQUENCE [LARGE SCALE GENOMIC DNA]</scope>
    <source>
        <strain evidence="3">54008</strain>
    </source>
</reference>
<name>X0HNQ5_FUSOX</name>
<organism evidence="3">
    <name type="scientific">Fusarium oxysporum f. sp. conglutinans race 2 54008</name>
    <dbReference type="NCBI Taxonomy" id="1089457"/>
    <lineage>
        <taxon>Eukaryota</taxon>
        <taxon>Fungi</taxon>
        <taxon>Dikarya</taxon>
        <taxon>Ascomycota</taxon>
        <taxon>Pezizomycotina</taxon>
        <taxon>Sordariomycetes</taxon>
        <taxon>Hypocreomycetidae</taxon>
        <taxon>Hypocreales</taxon>
        <taxon>Nectriaceae</taxon>
        <taxon>Fusarium</taxon>
        <taxon>Fusarium oxysporum species complex</taxon>
    </lineage>
</organism>
<accession>X0HNQ5</accession>
<feature type="coiled-coil region" evidence="1">
    <location>
        <begin position="2"/>
        <end position="32"/>
    </location>
</feature>
<dbReference type="HOGENOM" id="CLU_2885886_0_0_1"/>
<feature type="region of interest" description="Disordered" evidence="2">
    <location>
        <begin position="44"/>
        <end position="63"/>
    </location>
</feature>
<protein>
    <submittedName>
        <fullName evidence="3">Uncharacterized protein</fullName>
    </submittedName>
</protein>
<dbReference type="OrthoDB" id="5046145at2759"/>
<gene>
    <name evidence="3" type="ORF">FOPG_07730</name>
</gene>
<evidence type="ECO:0000256" key="2">
    <source>
        <dbReference type="SAM" id="MobiDB-lite"/>
    </source>
</evidence>
<sequence length="63" mass="7208">MKRNLKDVRERLRHARARYEAAKDEVASCEKEIANFPKRMNSRRGLAGVQGQKESQTGIHEGV</sequence>
<evidence type="ECO:0000313" key="3">
    <source>
        <dbReference type="EMBL" id="EXL78087.1"/>
    </source>
</evidence>